<dbReference type="EMBL" id="KK114387">
    <property type="protein sequence ID" value="KFM62316.1"/>
    <property type="molecule type" value="Genomic_DNA"/>
</dbReference>
<evidence type="ECO:0000256" key="3">
    <source>
        <dbReference type="ARBA" id="ARBA00023186"/>
    </source>
</evidence>
<evidence type="ECO:0000256" key="2">
    <source>
        <dbReference type="ARBA" id="ARBA00019180"/>
    </source>
</evidence>
<proteinExistence type="inferred from homology"/>
<dbReference type="InterPro" id="IPR016565">
    <property type="entry name" value="Proteasome_assmbl_chp_1"/>
</dbReference>
<dbReference type="PANTHER" id="PTHR15069">
    <property type="entry name" value="PROTEASOME ASSEMBLY CHAPERONE 1"/>
    <property type="match status" value="1"/>
</dbReference>
<dbReference type="GO" id="GO:0080129">
    <property type="term" value="P:proteasome core complex assembly"/>
    <property type="evidence" value="ECO:0007669"/>
    <property type="project" value="TreeGrafter"/>
</dbReference>
<dbReference type="OMA" id="CEILPNI"/>
<dbReference type="STRING" id="407821.A0A087TB27"/>
<keyword evidence="4" id="KW-0647">Proteasome</keyword>
<organism evidence="4 5">
    <name type="scientific">Stegodyphus mimosarum</name>
    <name type="common">African social velvet spider</name>
    <dbReference type="NCBI Taxonomy" id="407821"/>
    <lineage>
        <taxon>Eukaryota</taxon>
        <taxon>Metazoa</taxon>
        <taxon>Ecdysozoa</taxon>
        <taxon>Arthropoda</taxon>
        <taxon>Chelicerata</taxon>
        <taxon>Arachnida</taxon>
        <taxon>Araneae</taxon>
        <taxon>Araneomorphae</taxon>
        <taxon>Entelegynae</taxon>
        <taxon>Eresoidea</taxon>
        <taxon>Eresidae</taxon>
        <taxon>Stegodyphus</taxon>
    </lineage>
</organism>
<comment type="similarity">
    <text evidence="1">Belongs to the PSMG1 family.</text>
</comment>
<dbReference type="OrthoDB" id="17536at2759"/>
<dbReference type="GO" id="GO:0005783">
    <property type="term" value="C:endoplasmic reticulum"/>
    <property type="evidence" value="ECO:0007669"/>
    <property type="project" value="InterPro"/>
</dbReference>
<dbReference type="Pfam" id="PF16094">
    <property type="entry name" value="PAC1"/>
    <property type="match status" value="1"/>
</dbReference>
<dbReference type="AlphaFoldDB" id="A0A087TB27"/>
<dbReference type="PANTHER" id="PTHR15069:SF1">
    <property type="entry name" value="PROTEASOME ASSEMBLY CHAPERONE 1"/>
    <property type="match status" value="1"/>
</dbReference>
<gene>
    <name evidence="4" type="ORF">X975_20967</name>
</gene>
<dbReference type="Proteomes" id="UP000054359">
    <property type="component" value="Unassembled WGS sequence"/>
</dbReference>
<keyword evidence="5" id="KW-1185">Reference proteome</keyword>
<evidence type="ECO:0000313" key="5">
    <source>
        <dbReference type="Proteomes" id="UP000054359"/>
    </source>
</evidence>
<keyword evidence="3" id="KW-0143">Chaperone</keyword>
<sequence>MASFFGEVRDLSSRAVDDDETEDYPVFSLTSEVTDDFEKFKSHCELVLFAVGDISTAFVKCYFCHDDTKLLMTVNYLRDKSDEDSLLTGHIKNSISSKQLKACSVYSIDCNVAVCEILPNIPEEINVDLCSMIVKNLACARAVVFTTCHMSAYKCVNPNVSETSFLRSLATSQYLMNNTCKIPTLSPPNFLANFPAAVLTEFEVNNKPAVAVICYVHSNSLDSVSVEIFEGILDE</sequence>
<feature type="non-terminal residue" evidence="4">
    <location>
        <position position="235"/>
    </location>
</feature>
<reference evidence="4 5" key="1">
    <citation type="submission" date="2013-11" db="EMBL/GenBank/DDBJ databases">
        <title>Genome sequencing of Stegodyphus mimosarum.</title>
        <authorList>
            <person name="Bechsgaard J."/>
        </authorList>
    </citation>
    <scope>NUCLEOTIDE SEQUENCE [LARGE SCALE GENOMIC DNA]</scope>
</reference>
<dbReference type="GO" id="GO:0000502">
    <property type="term" value="C:proteasome complex"/>
    <property type="evidence" value="ECO:0007669"/>
    <property type="project" value="UniProtKB-KW"/>
</dbReference>
<dbReference type="GO" id="GO:0070628">
    <property type="term" value="F:proteasome binding"/>
    <property type="evidence" value="ECO:0007669"/>
    <property type="project" value="TreeGrafter"/>
</dbReference>
<name>A0A087TB27_STEMI</name>
<protein>
    <recommendedName>
        <fullName evidence="2">Proteasome assembly chaperone 1</fullName>
    </recommendedName>
</protein>
<evidence type="ECO:0000256" key="1">
    <source>
        <dbReference type="ARBA" id="ARBA00005261"/>
    </source>
</evidence>
<accession>A0A087TB27</accession>
<evidence type="ECO:0000313" key="4">
    <source>
        <dbReference type="EMBL" id="KFM62316.1"/>
    </source>
</evidence>